<gene>
    <name evidence="10" type="ORF">LAZ67_13001705</name>
</gene>
<evidence type="ECO:0000256" key="9">
    <source>
        <dbReference type="SAM" id="Phobius"/>
    </source>
</evidence>
<keyword evidence="7" id="KW-0496">Mitochondrion</keyword>
<comment type="subcellular location">
    <subcellularLocation>
        <location evidence="1">Mitochondrion membrane</location>
        <topology evidence="1">Multi-pass membrane protein</topology>
    </subcellularLocation>
</comment>
<evidence type="ECO:0000256" key="1">
    <source>
        <dbReference type="ARBA" id="ARBA00004225"/>
    </source>
</evidence>
<name>A0ABY6L432_9ARAC</name>
<keyword evidence="11" id="KW-1185">Reference proteome</keyword>
<comment type="similarity">
    <text evidence="2">Belongs to the sideroflexin family.</text>
</comment>
<dbReference type="PANTHER" id="PTHR11153:SF8">
    <property type="entry name" value="SIDEROFLEXIN-1"/>
    <property type="match status" value="1"/>
</dbReference>
<evidence type="ECO:0000256" key="5">
    <source>
        <dbReference type="ARBA" id="ARBA00022970"/>
    </source>
</evidence>
<feature type="transmembrane region" description="Helical" evidence="9">
    <location>
        <begin position="34"/>
        <end position="54"/>
    </location>
</feature>
<evidence type="ECO:0000313" key="10">
    <source>
        <dbReference type="EMBL" id="UYV75897.1"/>
    </source>
</evidence>
<evidence type="ECO:0000256" key="2">
    <source>
        <dbReference type="ARBA" id="ARBA00005974"/>
    </source>
</evidence>
<keyword evidence="6 9" id="KW-1133">Transmembrane helix</keyword>
<protein>
    <submittedName>
        <fullName evidence="10">SFXN1</fullName>
    </submittedName>
</protein>
<evidence type="ECO:0000256" key="7">
    <source>
        <dbReference type="ARBA" id="ARBA00023128"/>
    </source>
</evidence>
<evidence type="ECO:0000256" key="8">
    <source>
        <dbReference type="ARBA" id="ARBA00023136"/>
    </source>
</evidence>
<organism evidence="10 11">
    <name type="scientific">Cordylochernes scorpioides</name>
    <dbReference type="NCBI Taxonomy" id="51811"/>
    <lineage>
        <taxon>Eukaryota</taxon>
        <taxon>Metazoa</taxon>
        <taxon>Ecdysozoa</taxon>
        <taxon>Arthropoda</taxon>
        <taxon>Chelicerata</taxon>
        <taxon>Arachnida</taxon>
        <taxon>Pseudoscorpiones</taxon>
        <taxon>Cheliferoidea</taxon>
        <taxon>Chernetidae</taxon>
        <taxon>Cordylochernes</taxon>
    </lineage>
</organism>
<evidence type="ECO:0000313" key="11">
    <source>
        <dbReference type="Proteomes" id="UP001235939"/>
    </source>
</evidence>
<reference evidence="10 11" key="1">
    <citation type="submission" date="2022-01" db="EMBL/GenBank/DDBJ databases">
        <title>A chromosomal length assembly of Cordylochernes scorpioides.</title>
        <authorList>
            <person name="Zeh D."/>
            <person name="Zeh J."/>
        </authorList>
    </citation>
    <scope>NUCLEOTIDE SEQUENCE [LARGE SCALE GENOMIC DNA]</scope>
    <source>
        <strain evidence="10">IN4F17</strain>
        <tissue evidence="10">Whole Body</tissue>
    </source>
</reference>
<keyword evidence="4 9" id="KW-0812">Transmembrane</keyword>
<keyword evidence="8 9" id="KW-0472">Membrane</keyword>
<accession>A0ABY6L432</accession>
<dbReference type="Proteomes" id="UP001235939">
    <property type="component" value="Chromosome 13"/>
</dbReference>
<sequence length="100" mass="10511">MYCRQLGVSYVLATTGALATALGLNSLVSKAPPLIGRFVPFCAVAAANCVNIPLMRLREMREGIPVVDENGNKLGDSQVAAKSAITQVVFSRIGMAMPGM</sequence>
<feature type="transmembrane region" description="Helical" evidence="9">
    <location>
        <begin position="7"/>
        <end position="28"/>
    </location>
</feature>
<feature type="non-terminal residue" evidence="10">
    <location>
        <position position="100"/>
    </location>
</feature>
<dbReference type="InterPro" id="IPR004686">
    <property type="entry name" value="Mtc"/>
</dbReference>
<dbReference type="PANTHER" id="PTHR11153">
    <property type="entry name" value="SIDEROFLEXIN"/>
    <property type="match status" value="1"/>
</dbReference>
<evidence type="ECO:0000256" key="4">
    <source>
        <dbReference type="ARBA" id="ARBA00022692"/>
    </source>
</evidence>
<evidence type="ECO:0000256" key="3">
    <source>
        <dbReference type="ARBA" id="ARBA00022448"/>
    </source>
</evidence>
<keyword evidence="5" id="KW-0029">Amino-acid transport</keyword>
<dbReference type="EMBL" id="CP092875">
    <property type="protein sequence ID" value="UYV75897.1"/>
    <property type="molecule type" value="Genomic_DNA"/>
</dbReference>
<dbReference type="Pfam" id="PF03820">
    <property type="entry name" value="SFXNs"/>
    <property type="match status" value="1"/>
</dbReference>
<evidence type="ECO:0000256" key="6">
    <source>
        <dbReference type="ARBA" id="ARBA00022989"/>
    </source>
</evidence>
<keyword evidence="3" id="KW-0813">Transport</keyword>
<proteinExistence type="inferred from homology"/>